<dbReference type="GO" id="GO:0006935">
    <property type="term" value="P:chemotaxis"/>
    <property type="evidence" value="ECO:0007669"/>
    <property type="project" value="UniProtKB-KW"/>
</dbReference>
<dbReference type="Pfam" id="PF00672">
    <property type="entry name" value="HAMP"/>
    <property type="match status" value="1"/>
</dbReference>
<accession>A0AA46NA00</accession>
<dbReference type="Gene3D" id="3.30.450.20">
    <property type="entry name" value="PAS domain"/>
    <property type="match status" value="2"/>
</dbReference>
<proteinExistence type="inferred from homology"/>
<evidence type="ECO:0000259" key="11">
    <source>
        <dbReference type="PROSITE" id="PS50885"/>
    </source>
</evidence>
<dbReference type="CDD" id="cd18774">
    <property type="entry name" value="PDC2_HK_sensor"/>
    <property type="match status" value="1"/>
</dbReference>
<dbReference type="EMBL" id="CP099556">
    <property type="protein sequence ID" value="UYF43620.1"/>
    <property type="molecule type" value="Genomic_DNA"/>
</dbReference>
<dbReference type="Gene3D" id="1.20.120.30">
    <property type="entry name" value="Aspartate receptor, ligand-binding domain"/>
    <property type="match status" value="1"/>
</dbReference>
<dbReference type="PANTHER" id="PTHR43531:SF11">
    <property type="entry name" value="METHYL-ACCEPTING CHEMOTAXIS PROTEIN 3"/>
    <property type="match status" value="1"/>
</dbReference>
<keyword evidence="6 9" id="KW-0472">Membrane</keyword>
<dbReference type="InterPro" id="IPR003660">
    <property type="entry name" value="HAMP_dom"/>
</dbReference>
<evidence type="ECO:0000256" key="4">
    <source>
        <dbReference type="ARBA" id="ARBA00022692"/>
    </source>
</evidence>
<comment type="similarity">
    <text evidence="7">Belongs to the methyl-accepting chemotaxis (MCP) protein family.</text>
</comment>
<feature type="transmembrane region" description="Helical" evidence="9">
    <location>
        <begin position="353"/>
        <end position="375"/>
    </location>
</feature>
<dbReference type="InterPro" id="IPR025991">
    <property type="entry name" value="Chemoreceptor_zinc-bind_dom"/>
</dbReference>
<keyword evidence="8" id="KW-0807">Transducer</keyword>
<dbReference type="Gene3D" id="1.10.287.950">
    <property type="entry name" value="Methyl-accepting chemotaxis protein"/>
    <property type="match status" value="1"/>
</dbReference>
<dbReference type="GO" id="GO:0004888">
    <property type="term" value="F:transmembrane signaling receptor activity"/>
    <property type="evidence" value="ECO:0007669"/>
    <property type="project" value="TreeGrafter"/>
</dbReference>
<dbReference type="Gene3D" id="6.10.340.10">
    <property type="match status" value="1"/>
</dbReference>
<dbReference type="InterPro" id="IPR051310">
    <property type="entry name" value="MCP_chemotaxis"/>
</dbReference>
<evidence type="ECO:0000256" key="5">
    <source>
        <dbReference type="ARBA" id="ARBA00022989"/>
    </source>
</evidence>
<dbReference type="SMART" id="SM01049">
    <property type="entry name" value="Cache_2"/>
    <property type="match status" value="2"/>
</dbReference>
<evidence type="ECO:0000259" key="10">
    <source>
        <dbReference type="PROSITE" id="PS50111"/>
    </source>
</evidence>
<dbReference type="InterPro" id="IPR004010">
    <property type="entry name" value="Double_Cache_2"/>
</dbReference>
<keyword evidence="2" id="KW-1003">Cell membrane</keyword>
<dbReference type="InterPro" id="IPR004089">
    <property type="entry name" value="MCPsignal_dom"/>
</dbReference>
<dbReference type="SMART" id="SM00283">
    <property type="entry name" value="MA"/>
    <property type="match status" value="1"/>
</dbReference>
<name>A0AA46NA00_9BACT</name>
<evidence type="ECO:0000256" key="1">
    <source>
        <dbReference type="ARBA" id="ARBA00004651"/>
    </source>
</evidence>
<keyword evidence="4 9" id="KW-0812">Transmembrane</keyword>
<evidence type="ECO:0000256" key="2">
    <source>
        <dbReference type="ARBA" id="ARBA00022475"/>
    </source>
</evidence>
<evidence type="ECO:0000256" key="6">
    <source>
        <dbReference type="ARBA" id="ARBA00023136"/>
    </source>
</evidence>
<dbReference type="PROSITE" id="PS50885">
    <property type="entry name" value="HAMP"/>
    <property type="match status" value="1"/>
</dbReference>
<reference evidence="12" key="1">
    <citation type="journal article" date="2022" name="Front. Microbiol.">
        <title>Species classification and novel plasmid identifications in Arcobacter cryaerophilus and Arcobacter cryaerophilus-like organisms.</title>
        <authorList>
            <person name="Zhou G."/>
            <person name="Wang M."/>
            <person name="Wang H."/>
            <person name="Chen X."/>
            <person name="Gu Y."/>
            <person name="Shao Z."/>
            <person name="Zhang J."/>
            <person name="Zhang M."/>
        </authorList>
    </citation>
    <scope>NUCLEOTIDE SEQUENCE</scope>
    <source>
        <strain evidence="12">ICDCAC48</strain>
    </source>
</reference>
<evidence type="ECO:0000256" key="9">
    <source>
        <dbReference type="SAM" id="Phobius"/>
    </source>
</evidence>
<dbReference type="CDD" id="cd11386">
    <property type="entry name" value="MCP_signal"/>
    <property type="match status" value="1"/>
</dbReference>
<gene>
    <name evidence="12" type="ORF">NGX11_01435</name>
</gene>
<dbReference type="GO" id="GO:0007165">
    <property type="term" value="P:signal transduction"/>
    <property type="evidence" value="ECO:0007669"/>
    <property type="project" value="UniProtKB-KW"/>
</dbReference>
<keyword evidence="3" id="KW-0145">Chemotaxis</keyword>
<dbReference type="Proteomes" id="UP001164100">
    <property type="component" value="Chromosome"/>
</dbReference>
<dbReference type="PROSITE" id="PS50111">
    <property type="entry name" value="CHEMOTAXIS_TRANSDUC_2"/>
    <property type="match status" value="1"/>
</dbReference>
<dbReference type="SUPFAM" id="SSF58104">
    <property type="entry name" value="Methyl-accepting chemotaxis protein (MCP) signaling domain"/>
    <property type="match status" value="1"/>
</dbReference>
<dbReference type="Pfam" id="PF00015">
    <property type="entry name" value="MCPsignal"/>
    <property type="match status" value="1"/>
</dbReference>
<dbReference type="RefSeq" id="WP_263514665.1">
    <property type="nucleotide sequence ID" value="NZ_CP099556.1"/>
</dbReference>
<dbReference type="Pfam" id="PF13682">
    <property type="entry name" value="CZB"/>
    <property type="match status" value="1"/>
</dbReference>
<comment type="subcellular location">
    <subcellularLocation>
        <location evidence="1">Cell membrane</location>
        <topology evidence="1">Multi-pass membrane protein</topology>
    </subcellularLocation>
</comment>
<protein>
    <submittedName>
        <fullName evidence="12">Cache domain-containing protein</fullName>
    </submittedName>
</protein>
<dbReference type="PANTHER" id="PTHR43531">
    <property type="entry name" value="PROTEIN ICFG"/>
    <property type="match status" value="1"/>
</dbReference>
<dbReference type="GO" id="GO:0005886">
    <property type="term" value="C:plasma membrane"/>
    <property type="evidence" value="ECO:0007669"/>
    <property type="project" value="UniProtKB-SubCell"/>
</dbReference>
<feature type="domain" description="Methyl-accepting transducer" evidence="10">
    <location>
        <begin position="538"/>
        <end position="767"/>
    </location>
</feature>
<evidence type="ECO:0000256" key="3">
    <source>
        <dbReference type="ARBA" id="ARBA00022500"/>
    </source>
</evidence>
<keyword evidence="5 9" id="KW-1133">Transmembrane helix</keyword>
<evidence type="ECO:0000256" key="7">
    <source>
        <dbReference type="ARBA" id="ARBA00029447"/>
    </source>
</evidence>
<organism evidence="12 13">
    <name type="scientific">Aliarcobacter cryaerophilus</name>
    <dbReference type="NCBI Taxonomy" id="28198"/>
    <lineage>
        <taxon>Bacteria</taxon>
        <taxon>Pseudomonadati</taxon>
        <taxon>Campylobacterota</taxon>
        <taxon>Epsilonproteobacteria</taxon>
        <taxon>Campylobacterales</taxon>
        <taxon>Arcobacteraceae</taxon>
        <taxon>Aliarcobacter</taxon>
    </lineage>
</organism>
<sequence>MSKNISIKAKLLILSIATIVLISIIIAIDSIYSLKSFSSETIEKYKEEAYAKKEEELKNYVSLAMKTVEAYHQRTSVEKVKIEVEEELKKQTMFLFSILEAEYEKNKNILSKDALQERLKDIVNATRYSKTGYFWINDLDAVVLIHPINPKLNNKDMHEYKDPNGKQIFKEFADIAKKDKEGFIDYVWPKPGFDQPQLKVSFVKLFAPYNWVIGTGEYVENATAKIQAEALKTISEMRYANNDYFWINDSHPKMINHPTNSKLNGTDLSNYADPYGTKLFVEMARVTNEKKEGGLVKYYWDKPNKKNDPKEKFSYVQKFEPWDWIIGTGAYVDDIEAEVALMQENTNSKIETIIASIALFSFISVIIAILIYNYFVNKAIIRPLDELDIAIKDIASGNEQADRINKKSDDEIGKIVDSFNEYISKLRKGYIEDGQVIENVDEVIDKISQGFYVYKIEKTSSSPQIQRLRDSINHMIERTNENLVSLNNTLIEYGNSNFQGVDSKIDTTKVNGVMSSLATSTQLIGHTVSEFLSMIVATGTKLNNDTAVLSKSAKELSSSANEQAASLEQTAAAVEQITGIIKQSVQKTSQMSVLALELQKSSKEGETLASKTNQAMDEINKEVSSINEAIEVIDQIAFQTNILSLNAAVEAATAGEAGKGFAVVAQEVRNLASRSAEAAKEIKNIVEIATSKANEGKSIANSMKDGYTDLNKKINETITLIEDVSKGSKEEEVGILQINDTINVLDSVTQVNANSSRIISNLATEASSLSNNLLKIADRAKFKQVEPKIIEDIDLVFKVSKLKNDHIKFKLVNFDKIGQSKTPWSVTKPTDCDLGKWIIEQEQKGMSFTKNQSWKNLKEHHEVVHNSVQNYINEDCKDEPNRDLLKKLSEQLDVSTIEVFKSLDQVKIDNIKAVSETNINEVQSLQNKNQLQAKENIEITNKKEFKSSSKDDEWESF</sequence>
<dbReference type="AlphaFoldDB" id="A0AA46NA00"/>
<feature type="domain" description="HAMP" evidence="11">
    <location>
        <begin position="378"/>
        <end position="431"/>
    </location>
</feature>
<dbReference type="InterPro" id="IPR033480">
    <property type="entry name" value="sCache_2"/>
</dbReference>
<evidence type="ECO:0000313" key="12">
    <source>
        <dbReference type="EMBL" id="UYF43620.1"/>
    </source>
</evidence>
<dbReference type="Pfam" id="PF08269">
    <property type="entry name" value="dCache_2"/>
    <property type="match status" value="1"/>
</dbReference>
<evidence type="ECO:0000313" key="13">
    <source>
        <dbReference type="Proteomes" id="UP001164100"/>
    </source>
</evidence>
<dbReference type="CDD" id="cd06225">
    <property type="entry name" value="HAMP"/>
    <property type="match status" value="1"/>
</dbReference>
<evidence type="ECO:0000256" key="8">
    <source>
        <dbReference type="PROSITE-ProRule" id="PRU00284"/>
    </source>
</evidence>